<dbReference type="GO" id="GO:0046677">
    <property type="term" value="P:response to antibiotic"/>
    <property type="evidence" value="ECO:0007669"/>
    <property type="project" value="InterPro"/>
</dbReference>
<keyword evidence="4" id="KW-1185">Reference proteome</keyword>
<organism evidence="3 4">
    <name type="scientific">Streptomyces echinatus</name>
    <dbReference type="NCBI Taxonomy" id="67293"/>
    <lineage>
        <taxon>Bacteria</taxon>
        <taxon>Bacillati</taxon>
        <taxon>Actinomycetota</taxon>
        <taxon>Actinomycetes</taxon>
        <taxon>Kitasatosporales</taxon>
        <taxon>Streptomycetaceae</taxon>
        <taxon>Streptomyces</taxon>
    </lineage>
</organism>
<dbReference type="SUPFAM" id="SSF56601">
    <property type="entry name" value="beta-lactamase/transpeptidase-like"/>
    <property type="match status" value="1"/>
</dbReference>
<dbReference type="InterPro" id="IPR012338">
    <property type="entry name" value="Beta-lactam/transpept-like"/>
</dbReference>
<sequence>MSAAEHHPVHAEHGPVPAEHRPVCTGDHGALLDVAEAIAGDWAALGVRGSFLARNLDTGEQLGFDVDESTPLASVAKVPLALVVLDRVAAGELDPAHPVTVDPGSSSVGPTGLAAFRHPATVAVGDLLLMMLSVSDNAAADALFGLVPPAEADARLRAWGCDGVRVRHRMNHLYECAAGAAGNDFSLALELALRDERTGRHTIETLDPAHANAGSAASLVDLLRRVWRDEIASPPATAELRRLMGLQVFTHRLASELRADTLRWSGKTGTFLHLRHEIGVVEADSGDRVAMAALTRSARRAGLAPDIDLAIGVAGREAFEALRCR</sequence>
<dbReference type="EMBL" id="JACHJK010000016">
    <property type="protein sequence ID" value="MBB5931382.1"/>
    <property type="molecule type" value="Genomic_DNA"/>
</dbReference>
<dbReference type="PANTHER" id="PTHR35333:SF3">
    <property type="entry name" value="BETA-LACTAMASE-TYPE TRANSPEPTIDASE FOLD CONTAINING PROTEIN"/>
    <property type="match status" value="1"/>
</dbReference>
<dbReference type="InterPro" id="IPR000871">
    <property type="entry name" value="Beta-lactam_class-A"/>
</dbReference>
<feature type="domain" description="Beta-lactamase class A catalytic" evidence="2">
    <location>
        <begin position="51"/>
        <end position="295"/>
    </location>
</feature>
<dbReference type="Proteomes" id="UP000585836">
    <property type="component" value="Unassembled WGS sequence"/>
</dbReference>
<evidence type="ECO:0000259" key="2">
    <source>
        <dbReference type="Pfam" id="PF13354"/>
    </source>
</evidence>
<accession>A0A7W9UUA5</accession>
<proteinExistence type="predicted"/>
<dbReference type="GO" id="GO:0030655">
    <property type="term" value="P:beta-lactam antibiotic catabolic process"/>
    <property type="evidence" value="ECO:0007669"/>
    <property type="project" value="InterPro"/>
</dbReference>
<dbReference type="RefSeq" id="WP_184972724.1">
    <property type="nucleotide sequence ID" value="NZ_BAAAWF010000113.1"/>
</dbReference>
<dbReference type="Gene3D" id="3.40.710.10">
    <property type="entry name" value="DD-peptidase/beta-lactamase superfamily"/>
    <property type="match status" value="1"/>
</dbReference>
<evidence type="ECO:0000256" key="1">
    <source>
        <dbReference type="SAM" id="MobiDB-lite"/>
    </source>
</evidence>
<name>A0A7W9UUA5_9ACTN</name>
<feature type="region of interest" description="Disordered" evidence="1">
    <location>
        <begin position="1"/>
        <end position="22"/>
    </location>
</feature>
<reference evidence="3 4" key="1">
    <citation type="submission" date="2020-08" db="EMBL/GenBank/DDBJ databases">
        <title>Genomic Encyclopedia of Type Strains, Phase III (KMG-III): the genomes of soil and plant-associated and newly described type strains.</title>
        <authorList>
            <person name="Whitman W."/>
        </authorList>
    </citation>
    <scope>NUCLEOTIDE SEQUENCE [LARGE SCALE GENOMIC DNA]</scope>
    <source>
        <strain evidence="3 4">CECT 3313</strain>
    </source>
</reference>
<dbReference type="PANTHER" id="PTHR35333">
    <property type="entry name" value="BETA-LACTAMASE"/>
    <property type="match status" value="1"/>
</dbReference>
<dbReference type="EC" id="3.5.2.6" evidence="3"/>
<dbReference type="Pfam" id="PF13354">
    <property type="entry name" value="Beta-lactamase2"/>
    <property type="match status" value="1"/>
</dbReference>
<dbReference type="InterPro" id="IPR045155">
    <property type="entry name" value="Beta-lactam_cat"/>
</dbReference>
<evidence type="ECO:0000313" key="4">
    <source>
        <dbReference type="Proteomes" id="UP000585836"/>
    </source>
</evidence>
<comment type="caution">
    <text evidence="3">The sequence shown here is derived from an EMBL/GenBank/DDBJ whole genome shotgun (WGS) entry which is preliminary data.</text>
</comment>
<gene>
    <name evidence="3" type="ORF">FHS34_006891</name>
</gene>
<dbReference type="AlphaFoldDB" id="A0A7W9UUA5"/>
<keyword evidence="3" id="KW-0378">Hydrolase</keyword>
<protein>
    <submittedName>
        <fullName evidence="3">Beta-lactamase class A</fullName>
        <ecNumber evidence="3">3.5.2.6</ecNumber>
    </submittedName>
</protein>
<evidence type="ECO:0000313" key="3">
    <source>
        <dbReference type="EMBL" id="MBB5931382.1"/>
    </source>
</evidence>
<dbReference type="GO" id="GO:0008800">
    <property type="term" value="F:beta-lactamase activity"/>
    <property type="evidence" value="ECO:0007669"/>
    <property type="project" value="UniProtKB-EC"/>
</dbReference>